<evidence type="ECO:0000313" key="6">
    <source>
        <dbReference type="Proteomes" id="UP000664132"/>
    </source>
</evidence>
<comment type="similarity">
    <text evidence="1">Belongs to the peptidase S33 family.</text>
</comment>
<dbReference type="PIRSF" id="PIRSF001112">
    <property type="entry name" value="Epoxide_hydrolase"/>
    <property type="match status" value="1"/>
</dbReference>
<dbReference type="PANTHER" id="PTHR21661">
    <property type="entry name" value="EPOXIDE HYDROLASE 1-RELATED"/>
    <property type="match status" value="1"/>
</dbReference>
<dbReference type="Gene3D" id="3.40.50.1820">
    <property type="entry name" value="alpha/beta hydrolase"/>
    <property type="match status" value="1"/>
</dbReference>
<comment type="caution">
    <text evidence="5">The sequence shown here is derived from an EMBL/GenBank/DDBJ whole genome shotgun (WGS) entry which is preliminary data.</text>
</comment>
<proteinExistence type="inferred from homology"/>
<dbReference type="InterPro" id="IPR010497">
    <property type="entry name" value="Epoxide_hydro_N"/>
</dbReference>
<evidence type="ECO:0000259" key="4">
    <source>
        <dbReference type="Pfam" id="PF06441"/>
    </source>
</evidence>
<accession>A0A8H8BWS8</accession>
<dbReference type="SUPFAM" id="SSF53474">
    <property type="entry name" value="alpha/beta-Hydrolases"/>
    <property type="match status" value="1"/>
</dbReference>
<dbReference type="EMBL" id="JAFJYH010000002">
    <property type="protein sequence ID" value="KAG4426548.1"/>
    <property type="molecule type" value="Genomic_DNA"/>
</dbReference>
<evidence type="ECO:0000256" key="2">
    <source>
        <dbReference type="ARBA" id="ARBA00022801"/>
    </source>
</evidence>
<dbReference type="PANTHER" id="PTHR21661:SF39">
    <property type="entry name" value="HYDROLASE, PUTATIVE (AFU_ORTHOLOGUE AFUA_3G08960)-RELATED"/>
    <property type="match status" value="1"/>
</dbReference>
<dbReference type="OrthoDB" id="7130006at2759"/>
<reference evidence="5" key="1">
    <citation type="submission" date="2021-02" db="EMBL/GenBank/DDBJ databases">
        <title>Genome sequence Cadophora malorum strain M34.</title>
        <authorList>
            <person name="Stefanovic E."/>
            <person name="Vu D."/>
            <person name="Scully C."/>
            <person name="Dijksterhuis J."/>
            <person name="Roader J."/>
            <person name="Houbraken J."/>
        </authorList>
    </citation>
    <scope>NUCLEOTIDE SEQUENCE</scope>
    <source>
        <strain evidence="5">M34</strain>
    </source>
</reference>
<dbReference type="GO" id="GO:0097176">
    <property type="term" value="P:epoxide metabolic process"/>
    <property type="evidence" value="ECO:0007669"/>
    <property type="project" value="TreeGrafter"/>
</dbReference>
<dbReference type="GO" id="GO:0004301">
    <property type="term" value="F:epoxide hydrolase activity"/>
    <property type="evidence" value="ECO:0007669"/>
    <property type="project" value="TreeGrafter"/>
</dbReference>
<evidence type="ECO:0000256" key="3">
    <source>
        <dbReference type="PIRSR" id="PIRSR001112-1"/>
    </source>
</evidence>
<feature type="active site" description="Proton donor" evidence="3">
    <location>
        <position position="337"/>
    </location>
</feature>
<dbReference type="Proteomes" id="UP000664132">
    <property type="component" value="Unassembled WGS sequence"/>
</dbReference>
<keyword evidence="2" id="KW-0378">Hydrolase</keyword>
<feature type="active site" description="Proton acceptor" evidence="3">
    <location>
        <position position="391"/>
    </location>
</feature>
<dbReference type="AlphaFoldDB" id="A0A8H8BWS8"/>
<dbReference type="InterPro" id="IPR029058">
    <property type="entry name" value="AB_hydrolase_fold"/>
</dbReference>
<feature type="active site" description="Nucleophile" evidence="3">
    <location>
        <position position="214"/>
    </location>
</feature>
<keyword evidence="6" id="KW-1185">Reference proteome</keyword>
<gene>
    <name evidence="5" type="ORF">IFR04_000430</name>
</gene>
<dbReference type="InterPro" id="IPR016292">
    <property type="entry name" value="Epoxide_hydrolase"/>
</dbReference>
<evidence type="ECO:0000256" key="1">
    <source>
        <dbReference type="ARBA" id="ARBA00010088"/>
    </source>
</evidence>
<evidence type="ECO:0000313" key="5">
    <source>
        <dbReference type="EMBL" id="KAG4426548.1"/>
    </source>
</evidence>
<dbReference type="InterPro" id="IPR000639">
    <property type="entry name" value="Epox_hydrolase-like"/>
</dbReference>
<sequence>MAAPLYSTLPASVQKKPTPFEVSVPDDDIAEFKQLLRLSRLPKKTYENQQEDRRYGVSLSWLTEVKRAWLEEFDWKKSESHINSFPHFTSIVTTPNTPIPTPSSPNKPATISTTQTVHFVALFSTNPSAIPVGLFHGWPGNFLEFLPILKLLKEKYPDSKDLPYHVIVPSLPGYAFSSPPPLDVDFDVGSVAAVMNQLMLDLGFGGGYVAQGGDIGSRVVKVLGDSDYPSCKAVHVNFNYIGSPPAGTESEALNEKENTMVERGQEFMRTGSGYANMHGTRPSTIGAVLASSPLALLAWIGEKFLSWTDDDPSFSTILESVSLYWFTRTFESSIYTYRRRFLPPSQQPTEPKVRVPFGFSNFPKELIPVPKSWAETEGNLVFYREHEKGGHFAALELPKVLLGDIEEFITQVWKA</sequence>
<protein>
    <recommendedName>
        <fullName evidence="4">Epoxide hydrolase N-terminal domain-containing protein</fullName>
    </recommendedName>
</protein>
<dbReference type="PRINTS" id="PR00412">
    <property type="entry name" value="EPOXHYDRLASE"/>
</dbReference>
<feature type="domain" description="Epoxide hydrolase N-terminal" evidence="4">
    <location>
        <begin position="18"/>
        <end position="145"/>
    </location>
</feature>
<organism evidence="5 6">
    <name type="scientific">Cadophora malorum</name>
    <dbReference type="NCBI Taxonomy" id="108018"/>
    <lineage>
        <taxon>Eukaryota</taxon>
        <taxon>Fungi</taxon>
        <taxon>Dikarya</taxon>
        <taxon>Ascomycota</taxon>
        <taxon>Pezizomycotina</taxon>
        <taxon>Leotiomycetes</taxon>
        <taxon>Helotiales</taxon>
        <taxon>Ploettnerulaceae</taxon>
        <taxon>Cadophora</taxon>
    </lineage>
</organism>
<dbReference type="Pfam" id="PF06441">
    <property type="entry name" value="EHN"/>
    <property type="match status" value="1"/>
</dbReference>
<name>A0A8H8BWS8_9HELO</name>